<dbReference type="EMBL" id="JACHIW010000001">
    <property type="protein sequence ID" value="MBB5156104.1"/>
    <property type="molecule type" value="Genomic_DNA"/>
</dbReference>
<reference evidence="1 2" key="1">
    <citation type="submission" date="2020-08" db="EMBL/GenBank/DDBJ databases">
        <title>Sequencing the genomes of 1000 actinobacteria strains.</title>
        <authorList>
            <person name="Klenk H.-P."/>
        </authorList>
    </citation>
    <scope>NUCLEOTIDE SEQUENCE [LARGE SCALE GENOMIC DNA]</scope>
    <source>
        <strain evidence="1 2">DSM 45584</strain>
    </source>
</reference>
<comment type="caution">
    <text evidence="1">The sequence shown here is derived from an EMBL/GenBank/DDBJ whole genome shotgun (WGS) entry which is preliminary data.</text>
</comment>
<protein>
    <submittedName>
        <fullName evidence="1">Uncharacterized protein</fullName>
    </submittedName>
</protein>
<evidence type="ECO:0000313" key="2">
    <source>
        <dbReference type="Proteomes" id="UP000584374"/>
    </source>
</evidence>
<dbReference type="AlphaFoldDB" id="A0A840Q649"/>
<gene>
    <name evidence="1" type="ORF">BJ970_003638</name>
</gene>
<name>A0A840Q649_9PSEU</name>
<sequence length="59" mass="6782">MRPGQHETILLDRPPCGLDEQEWLRCNQQLPRFLPPVAVLNVVTRDGTTYSYEGIRDAD</sequence>
<evidence type="ECO:0000313" key="1">
    <source>
        <dbReference type="EMBL" id="MBB5156104.1"/>
    </source>
</evidence>
<dbReference type="Proteomes" id="UP000584374">
    <property type="component" value="Unassembled WGS sequence"/>
</dbReference>
<accession>A0A840Q649</accession>
<organism evidence="1 2">
    <name type="scientific">Saccharopolyspora phatthalungensis</name>
    <dbReference type="NCBI Taxonomy" id="664693"/>
    <lineage>
        <taxon>Bacteria</taxon>
        <taxon>Bacillati</taxon>
        <taxon>Actinomycetota</taxon>
        <taxon>Actinomycetes</taxon>
        <taxon>Pseudonocardiales</taxon>
        <taxon>Pseudonocardiaceae</taxon>
        <taxon>Saccharopolyspora</taxon>
    </lineage>
</organism>
<keyword evidence="2" id="KW-1185">Reference proteome</keyword>
<dbReference type="RefSeq" id="WP_184727301.1">
    <property type="nucleotide sequence ID" value="NZ_JACHIW010000001.1"/>
</dbReference>
<proteinExistence type="predicted"/>